<comment type="caution">
    <text evidence="12">The sequence shown here is derived from an EMBL/GenBank/DDBJ whole genome shotgun (WGS) entry which is preliminary data.</text>
</comment>
<dbReference type="NCBIfam" id="TIGR04239">
    <property type="entry name" value="rhombo_GlpG"/>
    <property type="match status" value="1"/>
</dbReference>
<gene>
    <name evidence="12" type="primary">glpG</name>
    <name evidence="12" type="ORF">theurythT_15820</name>
</gene>
<dbReference type="GO" id="GO:0008233">
    <property type="term" value="F:peptidase activity"/>
    <property type="evidence" value="ECO:0007669"/>
    <property type="project" value="UniProtKB-KW"/>
</dbReference>
<keyword evidence="8 9" id="KW-0472">Membrane</keyword>
<evidence type="ECO:0000256" key="1">
    <source>
        <dbReference type="ARBA" id="ARBA00004141"/>
    </source>
</evidence>
<dbReference type="Gene3D" id="3.30.70.2350">
    <property type="match status" value="1"/>
</dbReference>
<keyword evidence="12" id="KW-0645">Protease</keyword>
<sequence>MMNAELTPLVEVNQQNIALVFCDYLKSKKIAAQVAQSDKGYVILCDRELHDHAKALFEAFIQNPHHDKYQQAAWHQGKVTELTDSNDNLLTVFKRNFLAHAGMVTLTVFIACWLVYGLSVFGFAMDMFNSLKFYSSLSVESVLSAPHRLFTPALFHFSLLHIAFNTMWWWQLGGAIEKTQGIRHLVLVFFVSAIVSNVSQFYVSGPNFGGLSGVVYAVVGYVWWMGYLMPEKGLNLSKPVIGMLLVWLLLGFVDLLPVNVANTAHLTGLLSGCFLAYLYSIRHKQAQNK</sequence>
<dbReference type="InterPro" id="IPR050925">
    <property type="entry name" value="Rhomboid_protease_S54"/>
</dbReference>
<dbReference type="InterPro" id="IPR022732">
    <property type="entry name" value="Peptidase_S54_GlpG_N"/>
</dbReference>
<evidence type="ECO:0000256" key="8">
    <source>
        <dbReference type="ARBA" id="ARBA00023136"/>
    </source>
</evidence>
<organism evidence="12 13">
    <name type="scientific">Thalassotalea eurytherma</name>
    <dbReference type="NCBI Taxonomy" id="1144278"/>
    <lineage>
        <taxon>Bacteria</taxon>
        <taxon>Pseudomonadati</taxon>
        <taxon>Pseudomonadota</taxon>
        <taxon>Gammaproteobacteria</taxon>
        <taxon>Alteromonadales</taxon>
        <taxon>Colwelliaceae</taxon>
        <taxon>Thalassotalea</taxon>
    </lineage>
</organism>
<evidence type="ECO:0000256" key="4">
    <source>
        <dbReference type="ARBA" id="ARBA00022519"/>
    </source>
</evidence>
<dbReference type="InterPro" id="IPR035952">
    <property type="entry name" value="Rhomboid-like_sf"/>
</dbReference>
<evidence type="ECO:0000256" key="9">
    <source>
        <dbReference type="SAM" id="Phobius"/>
    </source>
</evidence>
<keyword evidence="7 9" id="KW-1133">Transmembrane helix</keyword>
<dbReference type="GO" id="GO:0006508">
    <property type="term" value="P:proteolysis"/>
    <property type="evidence" value="ECO:0007669"/>
    <property type="project" value="UniProtKB-KW"/>
</dbReference>
<comment type="subcellular location">
    <subcellularLocation>
        <location evidence="1">Membrane</location>
        <topology evidence="1">Multi-pass membrane protein</topology>
    </subcellularLocation>
</comment>
<dbReference type="Pfam" id="PF01694">
    <property type="entry name" value="Rhomboid"/>
    <property type="match status" value="1"/>
</dbReference>
<feature type="domain" description="Peptidase S54 GlpG peptidase N-terminal" evidence="11">
    <location>
        <begin position="9"/>
        <end position="80"/>
    </location>
</feature>
<keyword evidence="13" id="KW-1185">Reference proteome</keyword>
<feature type="transmembrane region" description="Helical" evidence="9">
    <location>
        <begin position="103"/>
        <end position="125"/>
    </location>
</feature>
<accession>A0ABQ6H4N3</accession>
<keyword evidence="3" id="KW-1003">Cell membrane</keyword>
<dbReference type="Proteomes" id="UP001157133">
    <property type="component" value="Unassembled WGS sequence"/>
</dbReference>
<dbReference type="InterPro" id="IPR038236">
    <property type="entry name" value="GlpG_N_sf"/>
</dbReference>
<evidence type="ECO:0000313" key="12">
    <source>
        <dbReference type="EMBL" id="GLX82130.1"/>
    </source>
</evidence>
<protein>
    <submittedName>
        <fullName evidence="12">Rhomboid family intramembrane serine protease GlpG</fullName>
    </submittedName>
</protein>
<dbReference type="RefSeq" id="WP_284207483.1">
    <property type="nucleotide sequence ID" value="NZ_BSSU01000007.1"/>
</dbReference>
<feature type="transmembrane region" description="Helical" evidence="9">
    <location>
        <begin position="240"/>
        <end position="258"/>
    </location>
</feature>
<feature type="domain" description="Peptidase S54 rhomboid" evidence="10">
    <location>
        <begin position="147"/>
        <end position="280"/>
    </location>
</feature>
<evidence type="ECO:0000259" key="10">
    <source>
        <dbReference type="Pfam" id="PF01694"/>
    </source>
</evidence>
<evidence type="ECO:0000256" key="3">
    <source>
        <dbReference type="ARBA" id="ARBA00022475"/>
    </source>
</evidence>
<dbReference type="PANTHER" id="PTHR43731:SF14">
    <property type="entry name" value="PRESENILIN-ASSOCIATED RHOMBOID-LIKE PROTEIN, MITOCHONDRIAL"/>
    <property type="match status" value="1"/>
</dbReference>
<feature type="transmembrane region" description="Helical" evidence="9">
    <location>
        <begin position="264"/>
        <end position="281"/>
    </location>
</feature>
<keyword evidence="4" id="KW-0997">Cell inner membrane</keyword>
<comment type="similarity">
    <text evidence="2">Belongs to the peptidase S54 family.</text>
</comment>
<keyword evidence="6" id="KW-0378">Hydrolase</keyword>
<dbReference type="EMBL" id="BSSU01000007">
    <property type="protein sequence ID" value="GLX82130.1"/>
    <property type="molecule type" value="Genomic_DNA"/>
</dbReference>
<dbReference type="Gene3D" id="1.20.1540.10">
    <property type="entry name" value="Rhomboid-like"/>
    <property type="match status" value="1"/>
</dbReference>
<evidence type="ECO:0000256" key="2">
    <source>
        <dbReference type="ARBA" id="ARBA00009045"/>
    </source>
</evidence>
<proteinExistence type="inferred from homology"/>
<evidence type="ECO:0000256" key="5">
    <source>
        <dbReference type="ARBA" id="ARBA00022692"/>
    </source>
</evidence>
<dbReference type="PANTHER" id="PTHR43731">
    <property type="entry name" value="RHOMBOID PROTEASE"/>
    <property type="match status" value="1"/>
</dbReference>
<dbReference type="InterPro" id="IPR023662">
    <property type="entry name" value="Rhomboid_protease_GlpG"/>
</dbReference>
<evidence type="ECO:0000313" key="13">
    <source>
        <dbReference type="Proteomes" id="UP001157133"/>
    </source>
</evidence>
<feature type="transmembrane region" description="Helical" evidence="9">
    <location>
        <begin position="182"/>
        <end position="202"/>
    </location>
</feature>
<feature type="transmembrane region" description="Helical" evidence="9">
    <location>
        <begin position="149"/>
        <end position="170"/>
    </location>
</feature>
<evidence type="ECO:0000256" key="7">
    <source>
        <dbReference type="ARBA" id="ARBA00022989"/>
    </source>
</evidence>
<dbReference type="SUPFAM" id="SSF144091">
    <property type="entry name" value="Rhomboid-like"/>
    <property type="match status" value="1"/>
</dbReference>
<name>A0ABQ6H4N3_9GAMM</name>
<dbReference type="Pfam" id="PF12122">
    <property type="entry name" value="Rhomboid_N"/>
    <property type="match status" value="1"/>
</dbReference>
<evidence type="ECO:0000256" key="6">
    <source>
        <dbReference type="ARBA" id="ARBA00022801"/>
    </source>
</evidence>
<dbReference type="InterPro" id="IPR022764">
    <property type="entry name" value="Peptidase_S54_rhomboid_dom"/>
</dbReference>
<feature type="transmembrane region" description="Helical" evidence="9">
    <location>
        <begin position="208"/>
        <end position="228"/>
    </location>
</feature>
<keyword evidence="5 9" id="KW-0812">Transmembrane</keyword>
<evidence type="ECO:0000259" key="11">
    <source>
        <dbReference type="Pfam" id="PF12122"/>
    </source>
</evidence>
<reference evidence="12 13" key="1">
    <citation type="submission" date="2023-03" db="EMBL/GenBank/DDBJ databases">
        <title>Draft genome sequence of Thalassotalea eurytherma JCM 18482T.</title>
        <authorList>
            <person name="Sawabe T."/>
        </authorList>
    </citation>
    <scope>NUCLEOTIDE SEQUENCE [LARGE SCALE GENOMIC DNA]</scope>
    <source>
        <strain evidence="12 13">JCM 18482</strain>
    </source>
</reference>